<evidence type="ECO:0000256" key="3">
    <source>
        <dbReference type="ARBA" id="ARBA00022729"/>
    </source>
</evidence>
<dbReference type="InterPro" id="IPR012944">
    <property type="entry name" value="SusD_RagB_dom"/>
</dbReference>
<dbReference type="Proteomes" id="UP000548326">
    <property type="component" value="Unassembled WGS sequence"/>
</dbReference>
<comment type="subcellular location">
    <subcellularLocation>
        <location evidence="1">Cell outer membrane</location>
    </subcellularLocation>
</comment>
<evidence type="ECO:0000313" key="10">
    <source>
        <dbReference type="EMBL" id="MBB6107550.1"/>
    </source>
</evidence>
<evidence type="ECO:0000313" key="13">
    <source>
        <dbReference type="Proteomes" id="UP000548326"/>
    </source>
</evidence>
<dbReference type="SUPFAM" id="SSF48452">
    <property type="entry name" value="TPR-like"/>
    <property type="match status" value="1"/>
</dbReference>
<feature type="domain" description="SusD-like N-terminal" evidence="9">
    <location>
        <begin position="66"/>
        <end position="215"/>
    </location>
</feature>
<comment type="similarity">
    <text evidence="2">Belongs to the SusD family.</text>
</comment>
<evidence type="ECO:0000313" key="12">
    <source>
        <dbReference type="Proteomes" id="UP000541583"/>
    </source>
</evidence>
<evidence type="ECO:0000256" key="5">
    <source>
        <dbReference type="ARBA" id="ARBA00023237"/>
    </source>
</evidence>
<evidence type="ECO:0000259" key="8">
    <source>
        <dbReference type="Pfam" id="PF07980"/>
    </source>
</evidence>
<feature type="chain" id="PRO_5044563049" evidence="7">
    <location>
        <begin position="19"/>
        <end position="549"/>
    </location>
</feature>
<dbReference type="InterPro" id="IPR011990">
    <property type="entry name" value="TPR-like_helical_dom_sf"/>
</dbReference>
<dbReference type="Pfam" id="PF14322">
    <property type="entry name" value="SusD-like_3"/>
    <property type="match status" value="1"/>
</dbReference>
<dbReference type="GO" id="GO:0009279">
    <property type="term" value="C:cell outer membrane"/>
    <property type="evidence" value="ECO:0007669"/>
    <property type="project" value="UniProtKB-SubCell"/>
</dbReference>
<dbReference type="OrthoDB" id="5694214at2"/>
<evidence type="ECO:0000256" key="7">
    <source>
        <dbReference type="SAM" id="SignalP"/>
    </source>
</evidence>
<proteinExistence type="inferred from homology"/>
<dbReference type="EMBL" id="JACHCB010000001">
    <property type="protein sequence ID" value="MBB6107550.1"/>
    <property type="molecule type" value="Genomic_DNA"/>
</dbReference>
<feature type="region of interest" description="Disordered" evidence="6">
    <location>
        <begin position="360"/>
        <end position="381"/>
    </location>
</feature>
<keyword evidence="12" id="KW-1185">Reference proteome</keyword>
<evidence type="ECO:0000256" key="4">
    <source>
        <dbReference type="ARBA" id="ARBA00023136"/>
    </source>
</evidence>
<dbReference type="STRING" id="354630.SAMN05421821_101528"/>
<reference evidence="12 13" key="1">
    <citation type="submission" date="2020-08" db="EMBL/GenBank/DDBJ databases">
        <title>Genomic Encyclopedia of Type Strains, Phase IV (KMG-V): Genome sequencing to study the core and pangenomes of soil and plant-associated prokaryotes.</title>
        <authorList>
            <person name="Whitman W."/>
        </authorList>
    </citation>
    <scope>NUCLEOTIDE SEQUENCE [LARGE SCALE GENOMIC DNA]</scope>
    <source>
        <strain evidence="10 12">ANJLi2</strain>
        <strain evidence="11 13">MP601</strain>
    </source>
</reference>
<dbReference type="Gene3D" id="1.25.40.390">
    <property type="match status" value="1"/>
</dbReference>
<sequence length="549" mass="60998">MNLLKKLFIAVLITTAIAGCKKLDIVPTDRFSDATFWKVDANVYNALYNNYHLIYNDGLYFNAEALSDNAYSRAGDVAIISGGNATASTGKFAGDWGGYYSDIKSCNEFLTFVNQNTTLSKDVLNRLIAETRFLRAFAHFNLTKWYGDVPLVTDNITPDEAKVIARTPKADVIKFILSELDAALPYLPSKDQLAVSENGRVTKGAALALEARVLLYQGDRMADVVTVCEKLINNQTVNGTYSLNPSYTDLFSDKVINKTNNETILSLQYVPTTYTWSDFFDFAPLSVGGRVISMSPTQELVNDYIMLNGKPITDATSGYDENNPYVNRDPRFTATIVYDGYKWDNGGGVNGTSKTIYIKPGSDPSDKNGIPGGPDEYVGDRESSSPTGYYWRKYFDPNALASYVSGLNLHLFRYAEILLDYAEAKNSLGQMNATVWNETIGALRSRAGFTDPGALNYPASGDMTAIIRRERRVEFALEGLRADDIRRWKIAEVVMNGYAHGARFSGDLTTDNGYIRAQKRQFNPSRDYLWAIPANDLSLDKNLTQNPGY</sequence>
<comment type="caution">
    <text evidence="11">The sequence shown here is derived from an EMBL/GenBank/DDBJ whole genome shotgun (WGS) entry which is preliminary data.</text>
</comment>
<dbReference type="RefSeq" id="WP_076370083.1">
    <property type="nucleotide sequence ID" value="NZ_FTMG01000001.1"/>
</dbReference>
<organism evidence="11 13">
    <name type="scientific">Mucilaginibacter lappiensis</name>
    <dbReference type="NCBI Taxonomy" id="354630"/>
    <lineage>
        <taxon>Bacteria</taxon>
        <taxon>Pseudomonadati</taxon>
        <taxon>Bacteroidota</taxon>
        <taxon>Sphingobacteriia</taxon>
        <taxon>Sphingobacteriales</taxon>
        <taxon>Sphingobacteriaceae</taxon>
        <taxon>Mucilaginibacter</taxon>
    </lineage>
</organism>
<protein>
    <submittedName>
        <fullName evidence="11">Uncharacterized protein</fullName>
    </submittedName>
</protein>
<dbReference type="EMBL" id="JACHCA010000001">
    <property type="protein sequence ID" value="MBB6126129.1"/>
    <property type="molecule type" value="Genomic_DNA"/>
</dbReference>
<evidence type="ECO:0000259" key="9">
    <source>
        <dbReference type="Pfam" id="PF14322"/>
    </source>
</evidence>
<dbReference type="PROSITE" id="PS51257">
    <property type="entry name" value="PROKAR_LIPOPROTEIN"/>
    <property type="match status" value="1"/>
</dbReference>
<keyword evidence="4" id="KW-0472">Membrane</keyword>
<evidence type="ECO:0000256" key="1">
    <source>
        <dbReference type="ARBA" id="ARBA00004442"/>
    </source>
</evidence>
<accession>A0A1N6PKH7</accession>
<dbReference type="Pfam" id="PF07980">
    <property type="entry name" value="SusD_RagB"/>
    <property type="match status" value="1"/>
</dbReference>
<dbReference type="InterPro" id="IPR033985">
    <property type="entry name" value="SusD-like_N"/>
</dbReference>
<dbReference type="AlphaFoldDB" id="A0A1N6PKH7"/>
<name>A0A1N6PKH7_9SPHI</name>
<dbReference type="Proteomes" id="UP000541583">
    <property type="component" value="Unassembled WGS sequence"/>
</dbReference>
<evidence type="ECO:0000256" key="2">
    <source>
        <dbReference type="ARBA" id="ARBA00006275"/>
    </source>
</evidence>
<feature type="signal peptide" evidence="7">
    <location>
        <begin position="1"/>
        <end position="18"/>
    </location>
</feature>
<evidence type="ECO:0000256" key="6">
    <source>
        <dbReference type="SAM" id="MobiDB-lite"/>
    </source>
</evidence>
<keyword evidence="5" id="KW-0998">Cell outer membrane</keyword>
<feature type="domain" description="RagB/SusD" evidence="8">
    <location>
        <begin position="291"/>
        <end position="549"/>
    </location>
</feature>
<gene>
    <name evidence="11" type="ORF">HDF22_000230</name>
    <name evidence="10" type="ORF">HDF23_000280</name>
</gene>
<keyword evidence="3 7" id="KW-0732">Signal</keyword>
<evidence type="ECO:0000313" key="11">
    <source>
        <dbReference type="EMBL" id="MBB6126129.1"/>
    </source>
</evidence>